<feature type="transmembrane region" description="Helical" evidence="1">
    <location>
        <begin position="167"/>
        <end position="186"/>
    </location>
</feature>
<feature type="transmembrane region" description="Helical" evidence="1">
    <location>
        <begin position="51"/>
        <end position="76"/>
    </location>
</feature>
<organism evidence="2 3">
    <name type="scientific">Magallana gigas</name>
    <name type="common">Pacific oyster</name>
    <name type="synonym">Crassostrea gigas</name>
    <dbReference type="NCBI Taxonomy" id="29159"/>
    <lineage>
        <taxon>Eukaryota</taxon>
        <taxon>Metazoa</taxon>
        <taxon>Spiralia</taxon>
        <taxon>Lophotrochozoa</taxon>
        <taxon>Mollusca</taxon>
        <taxon>Bivalvia</taxon>
        <taxon>Autobranchia</taxon>
        <taxon>Pteriomorphia</taxon>
        <taxon>Ostreida</taxon>
        <taxon>Ostreoidea</taxon>
        <taxon>Ostreidae</taxon>
        <taxon>Magallana</taxon>
    </lineage>
</organism>
<feature type="transmembrane region" description="Helical" evidence="1">
    <location>
        <begin position="127"/>
        <end position="146"/>
    </location>
</feature>
<protein>
    <submittedName>
        <fullName evidence="2">Uncharacterized protein</fullName>
    </submittedName>
</protein>
<keyword evidence="1" id="KW-0812">Transmembrane</keyword>
<keyword evidence="3" id="KW-1185">Reference proteome</keyword>
<dbReference type="Proteomes" id="UP000005408">
    <property type="component" value="Unassembled WGS sequence"/>
</dbReference>
<feature type="transmembrane region" description="Helical" evidence="1">
    <location>
        <begin position="12"/>
        <end position="31"/>
    </location>
</feature>
<name>A0A8W8JAW5_MAGGI</name>
<proteinExistence type="predicted"/>
<feature type="transmembrane region" description="Helical" evidence="1">
    <location>
        <begin position="88"/>
        <end position="115"/>
    </location>
</feature>
<evidence type="ECO:0000256" key="1">
    <source>
        <dbReference type="SAM" id="Phobius"/>
    </source>
</evidence>
<dbReference type="AlphaFoldDB" id="A0A8W8JAW5"/>
<sequence>MCTKLCSLTRCGVIAGCLLFLVDLILDWAFYIVILKTTQEGINKADSLKRAILVFAIVGILILMLIFLASIAKFLVNREGTLFYEKAADILIILSAVGTWIEDLPQILLALIVAFKAKDPFTFIQYAKAWFAICKSVLLITVLVVRMRPCCEDKPGKWKRMVFISEIIGHAAVIIVSLFLLVQLYSDKLS</sequence>
<keyword evidence="1" id="KW-0472">Membrane</keyword>
<accession>A0A8W8JAW5</accession>
<keyword evidence="1" id="KW-1133">Transmembrane helix</keyword>
<evidence type="ECO:0000313" key="2">
    <source>
        <dbReference type="EnsemblMetazoa" id="G18163.1:cds"/>
    </source>
</evidence>
<evidence type="ECO:0000313" key="3">
    <source>
        <dbReference type="Proteomes" id="UP000005408"/>
    </source>
</evidence>
<reference evidence="2" key="1">
    <citation type="submission" date="2022-08" db="UniProtKB">
        <authorList>
            <consortium name="EnsemblMetazoa"/>
        </authorList>
    </citation>
    <scope>IDENTIFICATION</scope>
    <source>
        <strain evidence="2">05x7-T-G4-1.051#20</strain>
    </source>
</reference>
<dbReference type="EnsemblMetazoa" id="G18163.1">
    <property type="protein sequence ID" value="G18163.1:cds"/>
    <property type="gene ID" value="G18163"/>
</dbReference>